<keyword evidence="1" id="KW-0732">Signal</keyword>
<feature type="signal peptide" evidence="1">
    <location>
        <begin position="1"/>
        <end position="19"/>
    </location>
</feature>
<evidence type="ECO:0000256" key="1">
    <source>
        <dbReference type="SAM" id="SignalP"/>
    </source>
</evidence>
<feature type="chain" id="PRO_5026648353" evidence="1">
    <location>
        <begin position="20"/>
        <end position="69"/>
    </location>
</feature>
<evidence type="ECO:0000313" key="2">
    <source>
        <dbReference type="EMBL" id="NOV43578.1"/>
    </source>
</evidence>
<organism evidence="2">
    <name type="scientific">Rhipicephalus microplus</name>
    <name type="common">Cattle tick</name>
    <name type="synonym">Boophilus microplus</name>
    <dbReference type="NCBI Taxonomy" id="6941"/>
    <lineage>
        <taxon>Eukaryota</taxon>
        <taxon>Metazoa</taxon>
        <taxon>Ecdysozoa</taxon>
        <taxon>Arthropoda</taxon>
        <taxon>Chelicerata</taxon>
        <taxon>Arachnida</taxon>
        <taxon>Acari</taxon>
        <taxon>Parasitiformes</taxon>
        <taxon>Ixodida</taxon>
        <taxon>Ixodoidea</taxon>
        <taxon>Ixodidae</taxon>
        <taxon>Rhipicephalinae</taxon>
        <taxon>Rhipicephalus</taxon>
        <taxon>Boophilus</taxon>
    </lineage>
</organism>
<dbReference type="AlphaFoldDB" id="A0A6M2DEJ9"/>
<protein>
    <submittedName>
        <fullName evidence="2">Putative secreted protein</fullName>
    </submittedName>
</protein>
<dbReference type="EMBL" id="GHWJ01010841">
    <property type="protein sequence ID" value="NOV43578.1"/>
    <property type="molecule type" value="Transcribed_RNA"/>
</dbReference>
<sequence length="69" mass="7961">MFCFFFFFFYVLLGEDVYSCFFTISVKAISQLVNSNTIDKLLPSCRIQKPPIIHKIDEWPVNDCSCIGA</sequence>
<name>A0A6M2DEJ9_RHIMP</name>
<reference evidence="2" key="1">
    <citation type="submission" date="2019-09" db="EMBL/GenBank/DDBJ databases">
        <title>Organ-specific transcriptomic study of the physiology of the cattle tick, Rhipicephalus microplus.</title>
        <authorList>
            <person name="Tirloni L."/>
            <person name="Braz G."/>
            <person name="Gandara A.C.P."/>
            <person name="Sabadin G.A."/>
            <person name="da Silva R.M."/>
            <person name="Guizzo M.G."/>
            <person name="Machado J.A."/>
            <person name="Costa E.P."/>
            <person name="Gomes H.F."/>
            <person name="Moraes J."/>
            <person name="Mota M.B.S."/>
            <person name="Mesquita R.D."/>
            <person name="Alvarenga P.H."/>
            <person name="Alves F."/>
            <person name="Seixas A."/>
            <person name="da Fonseca R.N."/>
            <person name="Fogaca A."/>
            <person name="Logullo C."/>
            <person name="Tanaka A."/>
            <person name="Daffre S."/>
            <person name="Termignoni C."/>
            <person name="Vaz I.S.Jr."/>
            <person name="Oliveira P.L."/>
            <person name="Ribeiro J.M."/>
        </authorList>
    </citation>
    <scope>NUCLEOTIDE SEQUENCE</scope>
    <source>
        <strain evidence="2">Porto Alegre</strain>
    </source>
</reference>
<proteinExistence type="predicted"/>
<accession>A0A6M2DEJ9</accession>